<dbReference type="Gene3D" id="3.40.630.30">
    <property type="match status" value="1"/>
</dbReference>
<protein>
    <submittedName>
        <fullName evidence="2">N-acetyltransferase</fullName>
    </submittedName>
</protein>
<dbReference type="InterPro" id="IPR031165">
    <property type="entry name" value="GNAT_YJDJ"/>
</dbReference>
<dbReference type="KEGG" id="spol:FH971_19990"/>
<keyword evidence="3" id="KW-1185">Reference proteome</keyword>
<dbReference type="PANTHER" id="PTHR31435:SF9">
    <property type="entry name" value="PROTEIN NATD1"/>
    <property type="match status" value="1"/>
</dbReference>
<gene>
    <name evidence="2" type="ORF">FH971_19990</name>
</gene>
<dbReference type="PROSITE" id="PS51729">
    <property type="entry name" value="GNAT_YJDJ"/>
    <property type="match status" value="1"/>
</dbReference>
<dbReference type="InterPro" id="IPR016181">
    <property type="entry name" value="Acyl_CoA_acyltransferase"/>
</dbReference>
<dbReference type="Proteomes" id="UP000319809">
    <property type="component" value="Chromosome"/>
</dbReference>
<reference evidence="2 3" key="1">
    <citation type="submission" date="2019-06" db="EMBL/GenBank/DDBJ databases">
        <title>The genome of Shewanella sp. SM1901.</title>
        <authorList>
            <person name="Cha Q."/>
        </authorList>
    </citation>
    <scope>NUCLEOTIDE SEQUENCE [LARGE SCALE GENOMIC DNA]</scope>
    <source>
        <strain evidence="2 3">SM1901</strain>
    </source>
</reference>
<keyword evidence="2" id="KW-0808">Transferase</keyword>
<accession>A0A4Y5YJR7</accession>
<dbReference type="CDD" id="cd04301">
    <property type="entry name" value="NAT_SF"/>
    <property type="match status" value="1"/>
</dbReference>
<dbReference type="EMBL" id="CP041036">
    <property type="protein sequence ID" value="QDE33050.1"/>
    <property type="molecule type" value="Genomic_DNA"/>
</dbReference>
<dbReference type="Pfam" id="PF14542">
    <property type="entry name" value="Acetyltransf_CG"/>
    <property type="match status" value="1"/>
</dbReference>
<organism evidence="2 3">
    <name type="scientific">Shewanella polaris</name>
    <dbReference type="NCBI Taxonomy" id="2588449"/>
    <lineage>
        <taxon>Bacteria</taxon>
        <taxon>Pseudomonadati</taxon>
        <taxon>Pseudomonadota</taxon>
        <taxon>Gammaproteobacteria</taxon>
        <taxon>Alteromonadales</taxon>
        <taxon>Shewanellaceae</taxon>
        <taxon>Shewanella</taxon>
    </lineage>
</organism>
<proteinExistence type="predicted"/>
<dbReference type="InterPro" id="IPR045057">
    <property type="entry name" value="Gcn5-rel_NAT"/>
</dbReference>
<dbReference type="PANTHER" id="PTHR31435">
    <property type="entry name" value="PROTEIN NATD1"/>
    <property type="match status" value="1"/>
</dbReference>
<evidence type="ECO:0000259" key="1">
    <source>
        <dbReference type="PROSITE" id="PS51729"/>
    </source>
</evidence>
<feature type="domain" description="N-acetyltransferase" evidence="1">
    <location>
        <begin position="10"/>
        <end position="85"/>
    </location>
</feature>
<evidence type="ECO:0000313" key="2">
    <source>
        <dbReference type="EMBL" id="QDE33050.1"/>
    </source>
</evidence>
<dbReference type="RefSeq" id="WP_140235442.1">
    <property type="nucleotide sequence ID" value="NZ_CP041036.1"/>
</dbReference>
<dbReference type="AlphaFoldDB" id="A0A4Y5YJR7"/>
<dbReference type="GO" id="GO:0016740">
    <property type="term" value="F:transferase activity"/>
    <property type="evidence" value="ECO:0007669"/>
    <property type="project" value="UniProtKB-KW"/>
</dbReference>
<sequence length="85" mass="9574">MSDQNTVTVQHQASQHRFVVVTQGVEAMLEYRLDGQNIDFHRTFVPPTLRGQGIAEKLVRTGLAWAKAQKLNVSASCSYVVKFLR</sequence>
<name>A0A4Y5YJR7_9GAMM</name>
<evidence type="ECO:0000313" key="3">
    <source>
        <dbReference type="Proteomes" id="UP000319809"/>
    </source>
</evidence>
<dbReference type="SUPFAM" id="SSF55729">
    <property type="entry name" value="Acyl-CoA N-acyltransferases (Nat)"/>
    <property type="match status" value="1"/>
</dbReference>